<accession>K9CXR2</accession>
<dbReference type="Proteomes" id="UP000009887">
    <property type="component" value="Unassembled WGS sequence"/>
</dbReference>
<evidence type="ECO:0000313" key="5">
    <source>
        <dbReference type="EMBL" id="EKU77059.1"/>
    </source>
</evidence>
<dbReference type="PANTHER" id="PTHR11586">
    <property type="entry name" value="TRNA-AMINOACYLATION COFACTOR ARC1 FAMILY MEMBER"/>
    <property type="match status" value="1"/>
</dbReference>
<name>K9CXR2_SPHYA</name>
<organism evidence="5 6">
    <name type="scientific">Sphingobium yanoikuyae ATCC 51230</name>
    <dbReference type="NCBI Taxonomy" id="883163"/>
    <lineage>
        <taxon>Bacteria</taxon>
        <taxon>Pseudomonadati</taxon>
        <taxon>Pseudomonadota</taxon>
        <taxon>Alphaproteobacteria</taxon>
        <taxon>Sphingomonadales</taxon>
        <taxon>Sphingomonadaceae</taxon>
        <taxon>Sphingobium</taxon>
    </lineage>
</organism>
<keyword evidence="1 3" id="KW-0820">tRNA-binding</keyword>
<dbReference type="InterPro" id="IPR002547">
    <property type="entry name" value="tRNA-bd_dom"/>
</dbReference>
<dbReference type="PROSITE" id="PS50886">
    <property type="entry name" value="TRBD"/>
    <property type="match status" value="1"/>
</dbReference>
<dbReference type="Gene3D" id="2.40.50.140">
    <property type="entry name" value="Nucleic acid-binding proteins"/>
    <property type="match status" value="1"/>
</dbReference>
<dbReference type="HOGENOM" id="CLU_065946_2_1_5"/>
<feature type="domain" description="TRNA-binding" evidence="4">
    <location>
        <begin position="50"/>
        <end position="154"/>
    </location>
</feature>
<dbReference type="AlphaFoldDB" id="K9CXR2"/>
<dbReference type="InterPro" id="IPR012340">
    <property type="entry name" value="NA-bd_OB-fold"/>
</dbReference>
<dbReference type="NCBIfam" id="TIGR02222">
    <property type="entry name" value="chap_CsaA"/>
    <property type="match status" value="1"/>
</dbReference>
<dbReference type="InterPro" id="IPR051270">
    <property type="entry name" value="Tyrosine-tRNA_ligase_regulator"/>
</dbReference>
<dbReference type="InterPro" id="IPR008231">
    <property type="entry name" value="CsaA"/>
</dbReference>
<evidence type="ECO:0000256" key="1">
    <source>
        <dbReference type="ARBA" id="ARBA00022555"/>
    </source>
</evidence>
<evidence type="ECO:0000313" key="6">
    <source>
        <dbReference type="Proteomes" id="UP000009887"/>
    </source>
</evidence>
<proteinExistence type="predicted"/>
<evidence type="ECO:0000259" key="4">
    <source>
        <dbReference type="PROSITE" id="PS50886"/>
    </source>
</evidence>
<comment type="caution">
    <text evidence="5">The sequence shown here is derived from an EMBL/GenBank/DDBJ whole genome shotgun (WGS) entry which is preliminary data.</text>
</comment>
<protein>
    <recommendedName>
        <fullName evidence="4">tRNA-binding domain-containing protein</fullName>
    </recommendedName>
</protein>
<gene>
    <name evidence="5" type="ORF">HMPREF9718_00220</name>
</gene>
<evidence type="ECO:0000256" key="2">
    <source>
        <dbReference type="ARBA" id="ARBA00022884"/>
    </source>
</evidence>
<dbReference type="CDD" id="cd02798">
    <property type="entry name" value="tRNA_bind_CsaA"/>
    <property type="match status" value="1"/>
</dbReference>
<dbReference type="NCBIfam" id="NF007494">
    <property type="entry name" value="PRK10089.1-3"/>
    <property type="match status" value="1"/>
</dbReference>
<dbReference type="FunFam" id="2.40.50.140:FF:000165">
    <property type="entry name" value="Chaperone CsaA"/>
    <property type="match status" value="1"/>
</dbReference>
<dbReference type="PATRIC" id="fig|883163.3.peg.216"/>
<sequence length="154" mass="16348">MLLDAASHLGHAPSVGFAATSPQAGRRWSSCMHLTHDPSAPAADPIGFDDFLKVDIRVGTIISAEPYPEARKPAYKLLIDFGPTIGQKKSSAQITENHALEGLPGRQVAAVVNFPPRQIGKFMSEVLTLGFADAAGAVMLFAPDKPVPNGSRLF</sequence>
<dbReference type="PANTHER" id="PTHR11586:SF37">
    <property type="entry name" value="TRNA-BINDING DOMAIN-CONTAINING PROTEIN"/>
    <property type="match status" value="1"/>
</dbReference>
<dbReference type="SUPFAM" id="SSF50249">
    <property type="entry name" value="Nucleic acid-binding proteins"/>
    <property type="match status" value="1"/>
</dbReference>
<dbReference type="EMBL" id="AGZU01000004">
    <property type="protein sequence ID" value="EKU77059.1"/>
    <property type="molecule type" value="Genomic_DNA"/>
</dbReference>
<keyword evidence="6" id="KW-1185">Reference proteome</keyword>
<keyword evidence="2 3" id="KW-0694">RNA-binding</keyword>
<dbReference type="GO" id="GO:0000049">
    <property type="term" value="F:tRNA binding"/>
    <property type="evidence" value="ECO:0007669"/>
    <property type="project" value="UniProtKB-UniRule"/>
</dbReference>
<dbReference type="NCBIfam" id="NF007495">
    <property type="entry name" value="PRK10089.1-4"/>
    <property type="match status" value="1"/>
</dbReference>
<dbReference type="Pfam" id="PF01588">
    <property type="entry name" value="tRNA_bind"/>
    <property type="match status" value="1"/>
</dbReference>
<evidence type="ECO:0000256" key="3">
    <source>
        <dbReference type="PROSITE-ProRule" id="PRU00209"/>
    </source>
</evidence>
<reference evidence="5 6" key="1">
    <citation type="submission" date="2012-09" db="EMBL/GenBank/DDBJ databases">
        <title>The Genome Sequence of Sphingobium yanoikuyae ATCC 51230.</title>
        <authorList>
            <consortium name="The Broad Institute Genome Sequencing Platform"/>
            <person name="Earl A."/>
            <person name="Ward D."/>
            <person name="Feldgarden M."/>
            <person name="Gevers D."/>
            <person name="Huys G."/>
            <person name="Walker B."/>
            <person name="Young S.K."/>
            <person name="Zeng Q."/>
            <person name="Gargeya S."/>
            <person name="Fitzgerald M."/>
            <person name="Haas B."/>
            <person name="Abouelleil A."/>
            <person name="Alvarado L."/>
            <person name="Arachchi H.M."/>
            <person name="Berlin A.M."/>
            <person name="Chapman S.B."/>
            <person name="Goldberg J."/>
            <person name="Griggs A."/>
            <person name="Gujja S."/>
            <person name="Hansen M."/>
            <person name="Howarth C."/>
            <person name="Imamovic A."/>
            <person name="Larimer J."/>
            <person name="McCowen C."/>
            <person name="Montmayeur A."/>
            <person name="Murphy C."/>
            <person name="Neiman D."/>
            <person name="Pearson M."/>
            <person name="Priest M."/>
            <person name="Roberts A."/>
            <person name="Saif S."/>
            <person name="Shea T."/>
            <person name="Sisk P."/>
            <person name="Sykes S."/>
            <person name="Wortman J."/>
            <person name="Nusbaum C."/>
            <person name="Birren B."/>
        </authorList>
    </citation>
    <scope>NUCLEOTIDE SEQUENCE [LARGE SCALE GENOMIC DNA]</scope>
    <source>
        <strain evidence="5 6">ATCC 51230</strain>
    </source>
</reference>